<dbReference type="EMBL" id="AMSD01000002">
    <property type="protein sequence ID" value="EPE37496.1"/>
    <property type="molecule type" value="Genomic_DNA"/>
</dbReference>
<feature type="binding site" evidence="6">
    <location>
        <begin position="85"/>
        <end position="88"/>
    </location>
    <ligand>
        <name>(6R)-10-formyltetrahydrofolate</name>
        <dbReference type="ChEBI" id="CHEBI:195366"/>
    </ligand>
</feature>
<evidence type="ECO:0000256" key="6">
    <source>
        <dbReference type="HAMAP-Rule" id="MF_01930"/>
    </source>
</evidence>
<dbReference type="GO" id="GO:0006189">
    <property type="term" value="P:'de novo' IMP biosynthetic process"/>
    <property type="evidence" value="ECO:0007669"/>
    <property type="project" value="UniProtKB-UniRule"/>
</dbReference>
<comment type="similarity">
    <text evidence="4 6">Belongs to the GART family.</text>
</comment>
<evidence type="ECO:0000256" key="5">
    <source>
        <dbReference type="ARBA" id="ARBA00047664"/>
    </source>
</evidence>
<dbReference type="PATRIC" id="fig|1236703.3.peg.829"/>
<evidence type="ECO:0000313" key="8">
    <source>
        <dbReference type="EMBL" id="EPE37496.1"/>
    </source>
</evidence>
<evidence type="ECO:0000313" key="9">
    <source>
        <dbReference type="Proteomes" id="UP000053688"/>
    </source>
</evidence>
<evidence type="ECO:0000256" key="3">
    <source>
        <dbReference type="ARBA" id="ARBA00022755"/>
    </source>
</evidence>
<protein>
    <recommendedName>
        <fullName evidence="6">Phosphoribosylglycinamide formyltransferase</fullName>
        <ecNumber evidence="6">2.1.2.2</ecNumber>
    </recommendedName>
    <alternativeName>
        <fullName evidence="6">5'-phosphoribosylglycinamide transformylase</fullName>
    </alternativeName>
    <alternativeName>
        <fullName evidence="6">GAR transformylase</fullName>
        <shortName evidence="6">GART</shortName>
    </alternativeName>
</protein>
<dbReference type="AlphaFoldDB" id="S3DZV3"/>
<dbReference type="Gene3D" id="3.40.50.170">
    <property type="entry name" value="Formyl transferase, N-terminal domain"/>
    <property type="match status" value="1"/>
</dbReference>
<dbReference type="GO" id="GO:0005829">
    <property type="term" value="C:cytosol"/>
    <property type="evidence" value="ECO:0007669"/>
    <property type="project" value="TreeGrafter"/>
</dbReference>
<dbReference type="UniPathway" id="UPA00074">
    <property type="reaction ID" value="UER00126"/>
</dbReference>
<dbReference type="Pfam" id="PF00551">
    <property type="entry name" value="Formyl_trans_N"/>
    <property type="match status" value="1"/>
</dbReference>
<dbReference type="InterPro" id="IPR001555">
    <property type="entry name" value="GART_AS"/>
</dbReference>
<evidence type="ECO:0000256" key="4">
    <source>
        <dbReference type="ARBA" id="ARBA00038440"/>
    </source>
</evidence>
<reference evidence="8 9" key="1">
    <citation type="journal article" date="2014" name="Environ. Microbiol.">
        <title>Genomic signatures of obligate host dependence in the luminous bacterial symbiont of a vertebrate.</title>
        <authorList>
            <person name="Hendry T.A."/>
            <person name="de Wet J.R."/>
            <person name="Dunlap P.V."/>
        </authorList>
    </citation>
    <scope>NUCLEOTIDE SEQUENCE [LARGE SCALE GENOMIC DNA]</scope>
    <source>
        <strain evidence="8 9">Akat1</strain>
    </source>
</reference>
<feature type="active site" description="Proton donor" evidence="6">
    <location>
        <position position="104"/>
    </location>
</feature>
<comment type="function">
    <text evidence="6">Catalyzes the transfer of a formyl group from 10-formyltetrahydrofolate to 5-phospho-ribosyl-glycinamide (GAR), producing 5-phospho-ribosyl-N-formylglycinamide (FGAR) and tetrahydrofolate.</text>
</comment>
<dbReference type="SUPFAM" id="SSF53328">
    <property type="entry name" value="Formyltransferase"/>
    <property type="match status" value="1"/>
</dbReference>
<sequence length="214" mass="24570">MLVSGYGSNLQAIINVSNLKTSKFKVAAVLSDKASCYALERAKKANITDIFINPEYLNSKKSFDKELIYQVDKFKPALIVLAGYMRILSGFFVRHYFGRIINIHPSLLPKYPGLNTFQRVINSGEKEHGTTIHFVTEKIDSGPIIFQEKVPVFKDDTIQILSERVKTQENKIYPIVITWFIEGRLKMQFGKAFMDGKQLYINNSHLKLIKNVRY</sequence>
<feature type="binding site" evidence="6">
    <location>
        <position position="102"/>
    </location>
    <ligand>
        <name>(6R)-10-formyltetrahydrofolate</name>
        <dbReference type="ChEBI" id="CHEBI:195366"/>
    </ligand>
</feature>
<evidence type="ECO:0000256" key="1">
    <source>
        <dbReference type="ARBA" id="ARBA00005054"/>
    </source>
</evidence>
<comment type="pathway">
    <text evidence="1 6">Purine metabolism; IMP biosynthesis via de novo pathway; N(2)-formyl-N(1)-(5-phospho-D-ribosyl)glycinamide from N(1)-(5-phospho-D-ribosyl)glycinamide (10-formyl THF route): step 1/1.</text>
</comment>
<dbReference type="InterPro" id="IPR004607">
    <property type="entry name" value="GART"/>
</dbReference>
<evidence type="ECO:0000259" key="7">
    <source>
        <dbReference type="Pfam" id="PF00551"/>
    </source>
</evidence>
<feature type="binding site" evidence="6">
    <location>
        <position position="60"/>
    </location>
    <ligand>
        <name>(6R)-10-formyltetrahydrofolate</name>
        <dbReference type="ChEBI" id="CHEBI:195366"/>
    </ligand>
</feature>
<dbReference type="InterPro" id="IPR036477">
    <property type="entry name" value="Formyl_transf_N_sf"/>
</dbReference>
<gene>
    <name evidence="6 8" type="primary">purN</name>
    <name evidence="8" type="ORF">O1U_0800</name>
</gene>
<comment type="catalytic activity">
    <reaction evidence="5 6">
        <text>N(1)-(5-phospho-beta-D-ribosyl)glycinamide + (6R)-10-formyltetrahydrofolate = N(2)-formyl-N(1)-(5-phospho-beta-D-ribosyl)glycinamide + (6S)-5,6,7,8-tetrahydrofolate + H(+)</text>
        <dbReference type="Rhea" id="RHEA:15053"/>
        <dbReference type="ChEBI" id="CHEBI:15378"/>
        <dbReference type="ChEBI" id="CHEBI:57453"/>
        <dbReference type="ChEBI" id="CHEBI:143788"/>
        <dbReference type="ChEBI" id="CHEBI:147286"/>
        <dbReference type="ChEBI" id="CHEBI:195366"/>
        <dbReference type="EC" id="2.1.2.2"/>
    </reaction>
</comment>
<organism evidence="8 9">
    <name type="scientific">Candidatus Photodesmus katoptron Akat1</name>
    <dbReference type="NCBI Taxonomy" id="1236703"/>
    <lineage>
        <taxon>Bacteria</taxon>
        <taxon>Pseudomonadati</taxon>
        <taxon>Pseudomonadota</taxon>
        <taxon>Gammaproteobacteria</taxon>
        <taxon>Vibrionales</taxon>
        <taxon>Vibrionaceae</taxon>
        <taxon>Candidatus Photodesmus</taxon>
    </lineage>
</organism>
<feature type="binding site" evidence="6">
    <location>
        <begin position="7"/>
        <end position="9"/>
    </location>
    <ligand>
        <name>N(1)-(5-phospho-beta-D-ribosyl)glycinamide</name>
        <dbReference type="ChEBI" id="CHEBI:143788"/>
    </ligand>
</feature>
<dbReference type="HAMAP" id="MF_01930">
    <property type="entry name" value="PurN"/>
    <property type="match status" value="1"/>
</dbReference>
<dbReference type="CDD" id="cd08645">
    <property type="entry name" value="FMT_core_GART"/>
    <property type="match status" value="1"/>
</dbReference>
<dbReference type="PROSITE" id="PS00373">
    <property type="entry name" value="GART"/>
    <property type="match status" value="1"/>
</dbReference>
<keyword evidence="9" id="KW-1185">Reference proteome</keyword>
<dbReference type="Proteomes" id="UP000053688">
    <property type="component" value="Unassembled WGS sequence"/>
</dbReference>
<dbReference type="PANTHER" id="PTHR43369:SF2">
    <property type="entry name" value="PHOSPHORIBOSYLGLYCINAMIDE FORMYLTRANSFERASE"/>
    <property type="match status" value="1"/>
</dbReference>
<dbReference type="STRING" id="28176.CF66_3048"/>
<name>S3DZV3_9GAMM</name>
<keyword evidence="2 6" id="KW-0808">Transferase</keyword>
<dbReference type="EC" id="2.1.2.2" evidence="6"/>
<comment type="caution">
    <text evidence="8">The sequence shown here is derived from an EMBL/GenBank/DDBJ whole genome shotgun (WGS) entry which is preliminary data.</text>
</comment>
<keyword evidence="3 6" id="KW-0658">Purine biosynthesis</keyword>
<evidence type="ECO:0000256" key="2">
    <source>
        <dbReference type="ARBA" id="ARBA00022679"/>
    </source>
</evidence>
<proteinExistence type="inferred from homology"/>
<dbReference type="NCBIfam" id="TIGR00639">
    <property type="entry name" value="PurN"/>
    <property type="match status" value="1"/>
</dbReference>
<feature type="site" description="Raises pKa of active site His" evidence="6">
    <location>
        <position position="140"/>
    </location>
</feature>
<dbReference type="eggNOG" id="COG0299">
    <property type="taxonomic scope" value="Bacteria"/>
</dbReference>
<dbReference type="PANTHER" id="PTHR43369">
    <property type="entry name" value="PHOSPHORIBOSYLGLYCINAMIDE FORMYLTRANSFERASE"/>
    <property type="match status" value="1"/>
</dbReference>
<feature type="domain" description="Formyl transferase N-terminal" evidence="7">
    <location>
        <begin position="2"/>
        <end position="177"/>
    </location>
</feature>
<dbReference type="GO" id="GO:0004644">
    <property type="term" value="F:phosphoribosylglycinamide formyltransferase activity"/>
    <property type="evidence" value="ECO:0007669"/>
    <property type="project" value="UniProtKB-UniRule"/>
</dbReference>
<accession>S3DZV3</accession>
<dbReference type="InterPro" id="IPR002376">
    <property type="entry name" value="Formyl_transf_N"/>
</dbReference>